<gene>
    <name evidence="1" type="ORF">JCM19241_3660</name>
</gene>
<dbReference type="STRING" id="1481914.JCM19241_3660"/>
<evidence type="ECO:0000313" key="1">
    <source>
        <dbReference type="EMBL" id="GAM75748.1"/>
    </source>
</evidence>
<protein>
    <submittedName>
        <fullName evidence="1">Uncharacterized protein</fullName>
    </submittedName>
</protein>
<organism evidence="1 2">
    <name type="scientific">Vibrio ishigakensis</name>
    <dbReference type="NCBI Taxonomy" id="1481914"/>
    <lineage>
        <taxon>Bacteria</taxon>
        <taxon>Pseudomonadati</taxon>
        <taxon>Pseudomonadota</taxon>
        <taxon>Gammaproteobacteria</taxon>
        <taxon>Vibrionales</taxon>
        <taxon>Vibrionaceae</taxon>
        <taxon>Vibrio</taxon>
    </lineage>
</organism>
<name>A0A0B8QKW6_9VIBR</name>
<dbReference type="Proteomes" id="UP000031666">
    <property type="component" value="Unassembled WGS sequence"/>
</dbReference>
<evidence type="ECO:0000313" key="2">
    <source>
        <dbReference type="Proteomes" id="UP000031666"/>
    </source>
</evidence>
<sequence length="54" mass="5962">MNMTDRHAGIYVIAMFDTLIKLNTNTGGFEPHLAHQSIKKANPLLSNQTGCLFS</sequence>
<proteinExistence type="predicted"/>
<reference evidence="1 2" key="1">
    <citation type="submission" date="2015-01" db="EMBL/GenBank/DDBJ databases">
        <title>Vibrio sp. C94 JCM 19241 whole genome shotgun sequence.</title>
        <authorList>
            <person name="Sawabe T."/>
            <person name="Meirelles P."/>
            <person name="Feng G."/>
            <person name="Sayaka M."/>
            <person name="Hattori M."/>
            <person name="Ohkuma M."/>
        </authorList>
    </citation>
    <scope>NUCLEOTIDE SEQUENCE [LARGE SCALE GENOMIC DNA]</scope>
    <source>
        <strain evidence="2">JCM 19241</strain>
    </source>
</reference>
<reference evidence="1 2" key="2">
    <citation type="submission" date="2015-01" db="EMBL/GenBank/DDBJ databases">
        <authorList>
            <consortium name="NBRP consortium"/>
            <person name="Sawabe T."/>
            <person name="Meirelles P."/>
            <person name="Feng G."/>
            <person name="Sayaka M."/>
            <person name="Hattori M."/>
            <person name="Ohkuma M."/>
        </authorList>
    </citation>
    <scope>NUCLEOTIDE SEQUENCE [LARGE SCALE GENOMIC DNA]</scope>
    <source>
        <strain evidence="2">JCM 19241</strain>
    </source>
</reference>
<dbReference type="AlphaFoldDB" id="A0A0B8QKW6"/>
<accession>A0A0B8QKW6</accession>
<dbReference type="EMBL" id="BBSC01000004">
    <property type="protein sequence ID" value="GAM75748.1"/>
    <property type="molecule type" value="Genomic_DNA"/>
</dbReference>
<comment type="caution">
    <text evidence="1">The sequence shown here is derived from an EMBL/GenBank/DDBJ whole genome shotgun (WGS) entry which is preliminary data.</text>
</comment>